<protein>
    <submittedName>
        <fullName evidence="1">Uncharacterized protein</fullName>
    </submittedName>
</protein>
<dbReference type="AlphaFoldDB" id="A0A415HRB9"/>
<evidence type="ECO:0000313" key="2">
    <source>
        <dbReference type="Proteomes" id="UP000284417"/>
    </source>
</evidence>
<name>A0A415HRB9_9BACE</name>
<dbReference type="EMBL" id="QROC01000013">
    <property type="protein sequence ID" value="RHK96449.1"/>
    <property type="molecule type" value="Genomic_DNA"/>
</dbReference>
<organism evidence="1 2">
    <name type="scientific">Bacteroides xylanisolvens</name>
    <dbReference type="NCBI Taxonomy" id="371601"/>
    <lineage>
        <taxon>Bacteria</taxon>
        <taxon>Pseudomonadati</taxon>
        <taxon>Bacteroidota</taxon>
        <taxon>Bacteroidia</taxon>
        <taxon>Bacteroidales</taxon>
        <taxon>Bacteroidaceae</taxon>
        <taxon>Bacteroides</taxon>
    </lineage>
</organism>
<accession>A0A415HRB9</accession>
<evidence type="ECO:0000313" key="1">
    <source>
        <dbReference type="EMBL" id="RHK96449.1"/>
    </source>
</evidence>
<dbReference type="Proteomes" id="UP000284417">
    <property type="component" value="Unassembled WGS sequence"/>
</dbReference>
<sequence length="107" mass="12423">MERNTGEAECLPWEGKDNGTFAQLYRHTNQTIQAYLFNCTSILMQLHPNLETIIPRCPHNYIGILINDMKVSMNDIGILIQPHQPINTIMYEWTDLYPYLPNNKKTG</sequence>
<proteinExistence type="predicted"/>
<reference evidence="1 2" key="1">
    <citation type="submission" date="2018-08" db="EMBL/GenBank/DDBJ databases">
        <title>A genome reference for cultivated species of the human gut microbiota.</title>
        <authorList>
            <person name="Zou Y."/>
            <person name="Xue W."/>
            <person name="Luo G."/>
        </authorList>
    </citation>
    <scope>NUCLEOTIDE SEQUENCE [LARGE SCALE GENOMIC DNA]</scope>
    <source>
        <strain evidence="1 2">AF39-6AC</strain>
    </source>
</reference>
<gene>
    <name evidence="1" type="ORF">DW042_11865</name>
</gene>
<comment type="caution">
    <text evidence="1">The sequence shown here is derived from an EMBL/GenBank/DDBJ whole genome shotgun (WGS) entry which is preliminary data.</text>
</comment>